<dbReference type="CDD" id="cd12956">
    <property type="entry name" value="CBM_SusE-F_like"/>
    <property type="match status" value="1"/>
</dbReference>
<name>A0A7K1TA41_9BACT</name>
<keyword evidence="1" id="KW-0732">Signal</keyword>
<gene>
    <name evidence="3" type="ORF">GO988_02955</name>
</gene>
<dbReference type="RefSeq" id="WP_157562028.1">
    <property type="nucleotide sequence ID" value="NZ_WQKZ01000001.1"/>
</dbReference>
<dbReference type="EMBL" id="WQKZ01000001">
    <property type="protein sequence ID" value="MVN75276.1"/>
    <property type="molecule type" value="Genomic_DNA"/>
</dbReference>
<dbReference type="GO" id="GO:2001070">
    <property type="term" value="F:starch binding"/>
    <property type="evidence" value="ECO:0007669"/>
    <property type="project" value="InterPro"/>
</dbReference>
<proteinExistence type="predicted"/>
<feature type="signal peptide" evidence="1">
    <location>
        <begin position="1"/>
        <end position="23"/>
    </location>
</feature>
<dbReference type="Gene3D" id="2.60.40.3620">
    <property type="match status" value="1"/>
</dbReference>
<dbReference type="Proteomes" id="UP000441336">
    <property type="component" value="Unassembled WGS sequence"/>
</dbReference>
<dbReference type="InterPro" id="IPR025970">
    <property type="entry name" value="SusE"/>
</dbReference>
<feature type="domain" description="SusE outer membrane protein" evidence="2">
    <location>
        <begin position="24"/>
        <end position="137"/>
    </location>
</feature>
<evidence type="ECO:0000259" key="2">
    <source>
        <dbReference type="Pfam" id="PF14292"/>
    </source>
</evidence>
<dbReference type="Pfam" id="PF14292">
    <property type="entry name" value="SusE"/>
    <property type="match status" value="1"/>
</dbReference>
<reference evidence="3 4" key="1">
    <citation type="submission" date="2019-12" db="EMBL/GenBank/DDBJ databases">
        <title>Hymenobacter sp. HMF4947 Genome sequencing and assembly.</title>
        <authorList>
            <person name="Kang H."/>
            <person name="Cha I."/>
            <person name="Kim H."/>
            <person name="Joh K."/>
        </authorList>
    </citation>
    <scope>NUCLEOTIDE SEQUENCE [LARGE SCALE GENOMIC DNA]</scope>
    <source>
        <strain evidence="3 4">HMF4947</strain>
    </source>
</reference>
<accession>A0A7K1TA41</accession>
<comment type="caution">
    <text evidence="3">The sequence shown here is derived from an EMBL/GenBank/DDBJ whole genome shotgun (WGS) entry which is preliminary data.</text>
</comment>
<dbReference type="GO" id="GO:0019867">
    <property type="term" value="C:outer membrane"/>
    <property type="evidence" value="ECO:0007669"/>
    <property type="project" value="InterPro"/>
</dbReference>
<keyword evidence="4" id="KW-1185">Reference proteome</keyword>
<dbReference type="AlphaFoldDB" id="A0A7K1TA41"/>
<feature type="chain" id="PRO_5029711283" evidence="1">
    <location>
        <begin position="24"/>
        <end position="256"/>
    </location>
</feature>
<evidence type="ECO:0000313" key="3">
    <source>
        <dbReference type="EMBL" id="MVN75276.1"/>
    </source>
</evidence>
<sequence length="256" mass="26601">MKNWLTQGLSLCALAALSLTACKKDEVRATLTPSNAPTLAASTNTVVLSQANSAQTAITYTWTPVTSFAWTGAEHSYTPAVTYNIQLDKKGNNFASPVTIAAGAGPTTAVTVGDLNASLITLGVTPGTATALESRINASYATNSPLVSPTVALTATAYKVCVAPNSDKWSIIGPAGVDWNTDVALTYNCDTKTYDYVGKLNAGDFKFRLNNDWGTNYGSSTSTGGALVSNGSNITVATAGTYTIKLDLASKVYSIK</sequence>
<evidence type="ECO:0000313" key="4">
    <source>
        <dbReference type="Proteomes" id="UP000441336"/>
    </source>
</evidence>
<protein>
    <submittedName>
        <fullName evidence="3">SusF/SusE family outer membrane protein</fullName>
    </submittedName>
</protein>
<evidence type="ECO:0000256" key="1">
    <source>
        <dbReference type="SAM" id="SignalP"/>
    </source>
</evidence>
<dbReference type="PROSITE" id="PS51257">
    <property type="entry name" value="PROKAR_LIPOPROTEIN"/>
    <property type="match status" value="1"/>
</dbReference>
<organism evidence="3 4">
    <name type="scientific">Hymenobacter ginkgonis</name>
    <dbReference type="NCBI Taxonomy" id="2682976"/>
    <lineage>
        <taxon>Bacteria</taxon>
        <taxon>Pseudomonadati</taxon>
        <taxon>Bacteroidota</taxon>
        <taxon>Cytophagia</taxon>
        <taxon>Cytophagales</taxon>
        <taxon>Hymenobacteraceae</taxon>
        <taxon>Hymenobacter</taxon>
    </lineage>
</organism>